<evidence type="ECO:0000313" key="2">
    <source>
        <dbReference type="Proteomes" id="UP000198703"/>
    </source>
</evidence>
<dbReference type="RefSeq" id="WP_175478847.1">
    <property type="nucleotide sequence ID" value="NZ_FNQM01000005.1"/>
</dbReference>
<evidence type="ECO:0000313" key="1">
    <source>
        <dbReference type="EMBL" id="SEA45389.1"/>
    </source>
</evidence>
<dbReference type="EMBL" id="FNQM01000005">
    <property type="protein sequence ID" value="SEA45389.1"/>
    <property type="molecule type" value="Genomic_DNA"/>
</dbReference>
<accession>A0A1H4BB68</accession>
<keyword evidence="2" id="KW-1185">Reference proteome</keyword>
<dbReference type="Proteomes" id="UP000198703">
    <property type="component" value="Unassembled WGS sequence"/>
</dbReference>
<sequence>MTKELAAARTPCPAGAVAAPPCREPGEGLAETQALRPCRRACAEPELRCPLRDLLRCF</sequence>
<organism evidence="1 2">
    <name type="scientific">Rubrimonas cliftonensis</name>
    <dbReference type="NCBI Taxonomy" id="89524"/>
    <lineage>
        <taxon>Bacteria</taxon>
        <taxon>Pseudomonadati</taxon>
        <taxon>Pseudomonadota</taxon>
        <taxon>Alphaproteobacteria</taxon>
        <taxon>Rhodobacterales</taxon>
        <taxon>Paracoccaceae</taxon>
        <taxon>Rubrimonas</taxon>
    </lineage>
</organism>
<proteinExistence type="predicted"/>
<protein>
    <submittedName>
        <fullName evidence="1">Uncharacterized protein</fullName>
    </submittedName>
</protein>
<name>A0A1H4BB68_9RHOB</name>
<gene>
    <name evidence="1" type="ORF">SAMN05444370_105114</name>
</gene>
<dbReference type="AlphaFoldDB" id="A0A1H4BB68"/>
<reference evidence="1 2" key="1">
    <citation type="submission" date="2016-10" db="EMBL/GenBank/DDBJ databases">
        <authorList>
            <person name="de Groot N.N."/>
        </authorList>
    </citation>
    <scope>NUCLEOTIDE SEQUENCE [LARGE SCALE GENOMIC DNA]</scope>
    <source>
        <strain evidence="1 2">DSM 15345</strain>
    </source>
</reference>